<dbReference type="AlphaFoldDB" id="A0A7C6AAA0"/>
<keyword evidence="1" id="KW-0472">Membrane</keyword>
<feature type="transmembrane region" description="Helical" evidence="1">
    <location>
        <begin position="12"/>
        <end position="31"/>
    </location>
</feature>
<evidence type="ECO:0000313" key="2">
    <source>
        <dbReference type="EMBL" id="HHS52384.1"/>
    </source>
</evidence>
<comment type="caution">
    <text evidence="2">The sequence shown here is derived from an EMBL/GenBank/DDBJ whole genome shotgun (WGS) entry which is preliminary data.</text>
</comment>
<reference evidence="2" key="1">
    <citation type="journal article" date="2020" name="mSystems">
        <title>Genome- and Community-Level Interaction Insights into Carbon Utilization and Element Cycling Functions of Hydrothermarchaeota in Hydrothermal Sediment.</title>
        <authorList>
            <person name="Zhou Z."/>
            <person name="Liu Y."/>
            <person name="Xu W."/>
            <person name="Pan J."/>
            <person name="Luo Z.H."/>
            <person name="Li M."/>
        </authorList>
    </citation>
    <scope>NUCLEOTIDE SEQUENCE [LARGE SCALE GENOMIC DNA]</scope>
    <source>
        <strain evidence="2">SpSt-876</strain>
    </source>
</reference>
<organism evidence="2">
    <name type="scientific">candidate division WOR-3 bacterium</name>
    <dbReference type="NCBI Taxonomy" id="2052148"/>
    <lineage>
        <taxon>Bacteria</taxon>
        <taxon>Bacteria division WOR-3</taxon>
    </lineage>
</organism>
<evidence type="ECO:0000256" key="1">
    <source>
        <dbReference type="SAM" id="Phobius"/>
    </source>
</evidence>
<dbReference type="SUPFAM" id="SSF56935">
    <property type="entry name" value="Porins"/>
    <property type="match status" value="1"/>
</dbReference>
<dbReference type="EMBL" id="DTLI01000142">
    <property type="protein sequence ID" value="HHS52384.1"/>
    <property type="molecule type" value="Genomic_DNA"/>
</dbReference>
<protein>
    <submittedName>
        <fullName evidence="2">Uncharacterized protein</fullName>
    </submittedName>
</protein>
<keyword evidence="1" id="KW-1133">Transmembrane helix</keyword>
<gene>
    <name evidence="2" type="ORF">ENW73_05915</name>
</gene>
<sequence length="394" mass="45465">MNKIHLAYKKTLWVLGIFIVVSCNLGLDWHYDASPRIEALGNDFAGVLNDPPTDIEIRNPAGLEGYRALIIQHKGHHYYWEMPLNFVFFYNHFGLALRYGGYYFFNTNPENPRNQFYRFNLSGFWSKGNFGLQYDFFIDDLSSDYALSDTNQRNENLNFHSITLGWRPTKTNGFDFRFRFGLGYYDSTNSQFIAGQQTITKQTNFFIPSSQLGVSYEKEVIDNGRLNLLLDFGGPASGFELRRLPISFPRTARRDEEGKPTPLNIFANSFSTRIASALTLKPSHALLVAFGVNDFWSGARTNESNPTVIWSNFFALPLAIEYQLTENVTLRGGVRAEYYYQYSKEQIAKTISYWWRSQNFGLGLHLAQNWYLDLTSLTNPLDIESIDLALRKEW</sequence>
<accession>A0A7C6AAA0</accession>
<name>A0A7C6AAA0_UNCW3</name>
<proteinExistence type="predicted"/>
<keyword evidence="1" id="KW-0812">Transmembrane</keyword>
<dbReference type="PROSITE" id="PS51257">
    <property type="entry name" value="PROKAR_LIPOPROTEIN"/>
    <property type="match status" value="1"/>
</dbReference>